<protein>
    <submittedName>
        <fullName evidence="1">Uncharacterized protein</fullName>
    </submittedName>
</protein>
<comment type="caution">
    <text evidence="1">The sequence shown here is derived from an EMBL/GenBank/DDBJ whole genome shotgun (WGS) entry which is preliminary data.</text>
</comment>
<sequence length="403" mass="43327">MSPTDRPVGTVARPTSFLGGFRSTRCSALFHATLPTTSTNPPARAIDDEDVQADTIRTALSSTSSCSSSTVTTLQTLLGSVHKPSKIAPPPSKRALKSAITTVALNTATHRIKTVPKARSKSRVAVTVEVLEDGVIHSVAPKEKLMLATEVVNASLKTLTDALKPQPKSHRRVSSTKNNPLKIIEAILEDLELSAACSPANVVLSYAKEASTKAKAAKQLESLVQTLLSLCPSTSSTIDQAASNIKINAPPEVTLQIQSLAFQVRRLWWKLAEHHGKDETEIMEPFAKCLAAFIRRSDAPPASKYRTAAQALEPLYGSIYSSPQQWTGLPPRFTVCKIIGSLAHAARQTQDAIMWTQLMVDMCVSSAASDAKRAACIIRRTALMLEDGIPTVVSKSQVSEVPD</sequence>
<reference evidence="1 2" key="1">
    <citation type="submission" date="2017-03" db="EMBL/GenBank/DDBJ databases">
        <title>Genomes of endolithic fungi from Antarctica.</title>
        <authorList>
            <person name="Coleine C."/>
            <person name="Masonjones S."/>
            <person name="Stajich J.E."/>
        </authorList>
    </citation>
    <scope>NUCLEOTIDE SEQUENCE [LARGE SCALE GENOMIC DNA]</scope>
    <source>
        <strain evidence="1 2">CCFEE 5187</strain>
    </source>
</reference>
<evidence type="ECO:0000313" key="2">
    <source>
        <dbReference type="Proteomes" id="UP000308768"/>
    </source>
</evidence>
<dbReference type="STRING" id="331657.A0A4U0XJP6"/>
<name>A0A4U0XJP6_9PEZI</name>
<organism evidence="1 2">
    <name type="scientific">Cryomyces minteri</name>
    <dbReference type="NCBI Taxonomy" id="331657"/>
    <lineage>
        <taxon>Eukaryota</taxon>
        <taxon>Fungi</taxon>
        <taxon>Dikarya</taxon>
        <taxon>Ascomycota</taxon>
        <taxon>Pezizomycotina</taxon>
        <taxon>Dothideomycetes</taxon>
        <taxon>Dothideomycetes incertae sedis</taxon>
        <taxon>Cryomyces</taxon>
    </lineage>
</organism>
<gene>
    <name evidence="1" type="ORF">B0A49_03879</name>
</gene>
<dbReference type="OrthoDB" id="10255632at2759"/>
<dbReference type="EMBL" id="NAJN01000324">
    <property type="protein sequence ID" value="TKA74965.1"/>
    <property type="molecule type" value="Genomic_DNA"/>
</dbReference>
<evidence type="ECO:0000313" key="1">
    <source>
        <dbReference type="EMBL" id="TKA74965.1"/>
    </source>
</evidence>
<proteinExistence type="predicted"/>
<dbReference type="AlphaFoldDB" id="A0A4U0XJP6"/>
<accession>A0A4U0XJP6</accession>
<dbReference type="Proteomes" id="UP000308768">
    <property type="component" value="Unassembled WGS sequence"/>
</dbReference>
<keyword evidence="2" id="KW-1185">Reference proteome</keyword>